<comment type="similarity">
    <text evidence="2 10">Belongs to the glycosyl hydrolase 5 (cellulase A) family.</text>
</comment>
<dbReference type="Proteomes" id="UP001324427">
    <property type="component" value="Unassembled WGS sequence"/>
</dbReference>
<evidence type="ECO:0000259" key="12">
    <source>
        <dbReference type="Pfam" id="PF00150"/>
    </source>
</evidence>
<keyword evidence="7" id="KW-0961">Cell wall biogenesis/degradation</keyword>
<dbReference type="SUPFAM" id="SSF51445">
    <property type="entry name" value="(Trans)glycosidases"/>
    <property type="match status" value="1"/>
</dbReference>
<dbReference type="InterPro" id="IPR050386">
    <property type="entry name" value="Glycosyl_hydrolase_5"/>
</dbReference>
<keyword evidence="14" id="KW-1185">Reference proteome</keyword>
<dbReference type="InterPro" id="IPR001547">
    <property type="entry name" value="Glyco_hydro_5"/>
</dbReference>
<keyword evidence="6 10" id="KW-0326">Glycosidase</keyword>
<dbReference type="InterPro" id="IPR017853">
    <property type="entry name" value="GH"/>
</dbReference>
<evidence type="ECO:0000313" key="13">
    <source>
        <dbReference type="EMBL" id="KAK4542927.1"/>
    </source>
</evidence>
<dbReference type="GO" id="GO:0004338">
    <property type="term" value="F:glucan exo-1,3-beta-glucosidase activity"/>
    <property type="evidence" value="ECO:0007669"/>
    <property type="project" value="UniProtKB-EC"/>
</dbReference>
<dbReference type="PANTHER" id="PTHR31297">
    <property type="entry name" value="GLUCAN ENDO-1,6-BETA-GLUCOSIDASE B"/>
    <property type="match status" value="1"/>
</dbReference>
<dbReference type="GO" id="GO:0005576">
    <property type="term" value="C:extracellular region"/>
    <property type="evidence" value="ECO:0007669"/>
    <property type="project" value="UniProtKB-SubCell"/>
</dbReference>
<sequence>MGFSHFSSAAVTAVALLSTFSEGLPAGLMSRVRRDDSLKFDFGGTKVRGVNLGGWFVLEPWITPSIFEATPSNVVDEYTFCQTLGSSEATSRLESHWSSWITEGDFAEMKSIGINFVRVPIGYWSVSPLSGEPYVQGAYDWLGKSLDWANSQGIKVMIDLHGAPGSQNGFDNSGRKGSIDWTQGSTVAQTITALNKIRDDHASHPAVAAIELVNEPMGSALDMDTVRQFYMDGWGNLESSNVAITFHDAFEGVNSWNDWGSGMWNLLLDTHHYQVFDSGTLALGVGAHVSTACAFGESMTTNNKWTIAGEWSGAMTDCAQWLNGRGIGARYDGTYSGSSYIGSCSGKYSGTVAGLGDADYQNIKSFISAQISAFEEADGWIFWCWKNEAAPEWHFQNLTAAGMVPQPLSSASGC</sequence>
<evidence type="ECO:0000313" key="14">
    <source>
        <dbReference type="Proteomes" id="UP001324427"/>
    </source>
</evidence>
<keyword evidence="3" id="KW-0964">Secreted</keyword>
<comment type="catalytic activity">
    <reaction evidence="8">
        <text>Successive hydrolysis of beta-D-glucose units from the non-reducing ends of (1-&gt;3)-beta-D-glucans, releasing alpha-glucose.</text>
        <dbReference type="EC" id="3.2.1.58"/>
    </reaction>
</comment>
<dbReference type="Pfam" id="PF00150">
    <property type="entry name" value="Cellulase"/>
    <property type="match status" value="1"/>
</dbReference>
<evidence type="ECO:0000256" key="10">
    <source>
        <dbReference type="RuleBase" id="RU361153"/>
    </source>
</evidence>
<dbReference type="EC" id="3.2.1.58" evidence="9"/>
<evidence type="ECO:0000256" key="8">
    <source>
        <dbReference type="ARBA" id="ARBA00036824"/>
    </source>
</evidence>
<gene>
    <name evidence="13" type="ORF">LTR36_006116</name>
</gene>
<evidence type="ECO:0000256" key="3">
    <source>
        <dbReference type="ARBA" id="ARBA00022525"/>
    </source>
</evidence>
<name>A0AAV9JCH7_9PEZI</name>
<feature type="signal peptide" evidence="11">
    <location>
        <begin position="1"/>
        <end position="23"/>
    </location>
</feature>
<proteinExistence type="inferred from homology"/>
<dbReference type="PANTHER" id="PTHR31297:SF1">
    <property type="entry name" value="GLUCAN 1,3-BETA-GLUCOSIDASE I_II-RELATED"/>
    <property type="match status" value="1"/>
</dbReference>
<comment type="caution">
    <text evidence="13">The sequence shown here is derived from an EMBL/GenBank/DDBJ whole genome shotgun (WGS) entry which is preliminary data.</text>
</comment>
<dbReference type="Gene3D" id="3.20.20.80">
    <property type="entry name" value="Glycosidases"/>
    <property type="match status" value="1"/>
</dbReference>
<keyword evidence="4 11" id="KW-0732">Signal</keyword>
<dbReference type="GO" id="GO:0071555">
    <property type="term" value="P:cell wall organization"/>
    <property type="evidence" value="ECO:0007669"/>
    <property type="project" value="UniProtKB-KW"/>
</dbReference>
<evidence type="ECO:0000256" key="7">
    <source>
        <dbReference type="ARBA" id="ARBA00023316"/>
    </source>
</evidence>
<keyword evidence="5 10" id="KW-0378">Hydrolase</keyword>
<evidence type="ECO:0000256" key="9">
    <source>
        <dbReference type="ARBA" id="ARBA00038929"/>
    </source>
</evidence>
<evidence type="ECO:0000256" key="1">
    <source>
        <dbReference type="ARBA" id="ARBA00004613"/>
    </source>
</evidence>
<dbReference type="EMBL" id="JAVFHQ010000037">
    <property type="protein sequence ID" value="KAK4542927.1"/>
    <property type="molecule type" value="Genomic_DNA"/>
</dbReference>
<evidence type="ECO:0000256" key="11">
    <source>
        <dbReference type="SAM" id="SignalP"/>
    </source>
</evidence>
<reference evidence="13 14" key="1">
    <citation type="submission" date="2021-11" db="EMBL/GenBank/DDBJ databases">
        <title>Black yeast isolated from Biological Soil Crust.</title>
        <authorList>
            <person name="Kurbessoian T."/>
        </authorList>
    </citation>
    <scope>NUCLEOTIDE SEQUENCE [LARGE SCALE GENOMIC DNA]</scope>
    <source>
        <strain evidence="13 14">CCFEE 5522</strain>
    </source>
</reference>
<protein>
    <recommendedName>
        <fullName evidence="9">glucan 1,3-beta-glucosidase</fullName>
        <ecNumber evidence="9">3.2.1.58</ecNumber>
    </recommendedName>
</protein>
<evidence type="ECO:0000256" key="4">
    <source>
        <dbReference type="ARBA" id="ARBA00022729"/>
    </source>
</evidence>
<feature type="chain" id="PRO_5043743055" description="glucan 1,3-beta-glucosidase" evidence="11">
    <location>
        <begin position="24"/>
        <end position="414"/>
    </location>
</feature>
<accession>A0AAV9JCH7</accession>
<dbReference type="GO" id="GO:0009251">
    <property type="term" value="P:glucan catabolic process"/>
    <property type="evidence" value="ECO:0007669"/>
    <property type="project" value="TreeGrafter"/>
</dbReference>
<organism evidence="13 14">
    <name type="scientific">Oleoguttula mirabilis</name>
    <dbReference type="NCBI Taxonomy" id="1507867"/>
    <lineage>
        <taxon>Eukaryota</taxon>
        <taxon>Fungi</taxon>
        <taxon>Dikarya</taxon>
        <taxon>Ascomycota</taxon>
        <taxon>Pezizomycotina</taxon>
        <taxon>Dothideomycetes</taxon>
        <taxon>Dothideomycetidae</taxon>
        <taxon>Mycosphaerellales</taxon>
        <taxon>Teratosphaeriaceae</taxon>
        <taxon>Oleoguttula</taxon>
    </lineage>
</organism>
<dbReference type="GO" id="GO:0009986">
    <property type="term" value="C:cell surface"/>
    <property type="evidence" value="ECO:0007669"/>
    <property type="project" value="TreeGrafter"/>
</dbReference>
<evidence type="ECO:0000256" key="6">
    <source>
        <dbReference type="ARBA" id="ARBA00023295"/>
    </source>
</evidence>
<evidence type="ECO:0000256" key="5">
    <source>
        <dbReference type="ARBA" id="ARBA00022801"/>
    </source>
</evidence>
<evidence type="ECO:0000256" key="2">
    <source>
        <dbReference type="ARBA" id="ARBA00005641"/>
    </source>
</evidence>
<feature type="domain" description="Glycoside hydrolase family 5" evidence="12">
    <location>
        <begin position="91"/>
        <end position="222"/>
    </location>
</feature>
<dbReference type="AlphaFoldDB" id="A0AAV9JCH7"/>
<comment type="subcellular location">
    <subcellularLocation>
        <location evidence="1">Secreted</location>
    </subcellularLocation>
</comment>